<dbReference type="AlphaFoldDB" id="A0A2M9XHK0"/>
<gene>
    <name evidence="2" type="ORF">CH357_00960</name>
</gene>
<sequence length="115" mass="12275">MAHTEEQLAVNSIIGEGAEFSGDFKLSGLLRIDGIFRGTIKTDGKVLIGKTGIVDTDIKARIVVAGGEINGNIFASERVTLLASCRMKGDIITPKVVMEEGVQFEGNCKINPTTH</sequence>
<dbReference type="Proteomes" id="UP000232196">
    <property type="component" value="Unassembled WGS sequence"/>
</dbReference>
<evidence type="ECO:0000313" key="2">
    <source>
        <dbReference type="EMBL" id="PJZ27165.1"/>
    </source>
</evidence>
<reference evidence="2 3" key="1">
    <citation type="submission" date="2017-07" db="EMBL/GenBank/DDBJ databases">
        <title>Leptospira spp. isolated from tropical soils.</title>
        <authorList>
            <person name="Thibeaux R."/>
            <person name="Iraola G."/>
            <person name="Ferres I."/>
            <person name="Bierque E."/>
            <person name="Girault D."/>
            <person name="Soupe-Gilbert M.-E."/>
            <person name="Picardeau M."/>
            <person name="Goarant C."/>
        </authorList>
    </citation>
    <scope>NUCLEOTIDE SEQUENCE [LARGE SCALE GENOMIC DNA]</scope>
    <source>
        <strain evidence="2 3">MCA1-C-A1</strain>
    </source>
</reference>
<evidence type="ECO:0000313" key="3">
    <source>
        <dbReference type="Proteomes" id="UP000232196"/>
    </source>
</evidence>
<keyword evidence="2" id="KW-0132">Cell division</keyword>
<comment type="caution">
    <text evidence="2">The sequence shown here is derived from an EMBL/GenBank/DDBJ whole genome shotgun (WGS) entry which is preliminary data.</text>
</comment>
<dbReference type="Pfam" id="PF04519">
    <property type="entry name" value="Bactofilin"/>
    <property type="match status" value="1"/>
</dbReference>
<dbReference type="PANTHER" id="PTHR35024">
    <property type="entry name" value="HYPOTHETICAL CYTOSOLIC PROTEIN"/>
    <property type="match status" value="1"/>
</dbReference>
<proteinExistence type="inferred from homology"/>
<dbReference type="GO" id="GO:0051301">
    <property type="term" value="P:cell division"/>
    <property type="evidence" value="ECO:0007669"/>
    <property type="project" value="UniProtKB-KW"/>
</dbReference>
<keyword evidence="2" id="KW-0131">Cell cycle</keyword>
<name>A0A2M9XHK0_9LEPT</name>
<dbReference type="RefSeq" id="WP_008589609.1">
    <property type="nucleotide sequence ID" value="NZ_NPDL01000004.1"/>
</dbReference>
<dbReference type="InterPro" id="IPR007607">
    <property type="entry name" value="BacA/B"/>
</dbReference>
<dbReference type="PANTHER" id="PTHR35024:SF4">
    <property type="entry name" value="POLYMER-FORMING CYTOSKELETAL PROTEIN"/>
    <property type="match status" value="1"/>
</dbReference>
<dbReference type="EMBL" id="NPDN01000001">
    <property type="protein sequence ID" value="PJZ27165.1"/>
    <property type="molecule type" value="Genomic_DNA"/>
</dbReference>
<dbReference type="OrthoDB" id="329329at2"/>
<keyword evidence="3" id="KW-1185">Reference proteome</keyword>
<accession>A0A2M9XHK0</accession>
<evidence type="ECO:0000256" key="1">
    <source>
        <dbReference type="ARBA" id="ARBA00044755"/>
    </source>
</evidence>
<protein>
    <submittedName>
        <fullName evidence="2">Cell division protein</fullName>
    </submittedName>
</protein>
<organism evidence="2 3">
    <name type="scientific">Leptospira hartskeerlii</name>
    <dbReference type="NCBI Taxonomy" id="2023177"/>
    <lineage>
        <taxon>Bacteria</taxon>
        <taxon>Pseudomonadati</taxon>
        <taxon>Spirochaetota</taxon>
        <taxon>Spirochaetia</taxon>
        <taxon>Leptospirales</taxon>
        <taxon>Leptospiraceae</taxon>
        <taxon>Leptospira</taxon>
    </lineage>
</organism>
<comment type="similarity">
    <text evidence="1">Belongs to the bactofilin family.</text>
</comment>